<feature type="chain" id="PRO_5016452136" evidence="2">
    <location>
        <begin position="20"/>
        <end position="338"/>
    </location>
</feature>
<organism evidence="3 4">
    <name type="scientific">Phenylobacterium kunshanense</name>
    <dbReference type="NCBI Taxonomy" id="1445034"/>
    <lineage>
        <taxon>Bacteria</taxon>
        <taxon>Pseudomonadati</taxon>
        <taxon>Pseudomonadota</taxon>
        <taxon>Alphaproteobacteria</taxon>
        <taxon>Caulobacterales</taxon>
        <taxon>Caulobacteraceae</taxon>
        <taxon>Phenylobacterium</taxon>
    </lineage>
</organism>
<feature type="region of interest" description="Disordered" evidence="1">
    <location>
        <begin position="77"/>
        <end position="96"/>
    </location>
</feature>
<dbReference type="AlphaFoldDB" id="A0A328B4Z0"/>
<comment type="caution">
    <text evidence="3">The sequence shown here is derived from an EMBL/GenBank/DDBJ whole genome shotgun (WGS) entry which is preliminary data.</text>
</comment>
<dbReference type="RefSeq" id="WP_111277964.1">
    <property type="nucleotide sequence ID" value="NZ_QFYS01000011.1"/>
</dbReference>
<feature type="signal peptide" evidence="2">
    <location>
        <begin position="1"/>
        <end position="19"/>
    </location>
</feature>
<reference evidence="3 4" key="1">
    <citation type="submission" date="2018-05" db="EMBL/GenBank/DDBJ databases">
        <authorList>
            <person name="Lanie J.A."/>
            <person name="Ng W.-L."/>
            <person name="Kazmierczak K.M."/>
            <person name="Andrzejewski T.M."/>
            <person name="Davidsen T.M."/>
            <person name="Wayne K.J."/>
            <person name="Tettelin H."/>
            <person name="Glass J.I."/>
            <person name="Rusch D."/>
            <person name="Podicherti R."/>
            <person name="Tsui H.-C.T."/>
            <person name="Winkler M.E."/>
        </authorList>
    </citation>
    <scope>NUCLEOTIDE SEQUENCE [LARGE SCALE GENOMIC DNA]</scope>
    <source>
        <strain evidence="3 4">BUT-10</strain>
    </source>
</reference>
<accession>A0A328B4Z0</accession>
<sequence>MRTLALAFAAALLAVTAHAQPAYKAPRNAFGQPDFGGVWTNASLTSLERPPHYKTLTITDAQAKAAEAMRARMMEAQNKPSDPNAPAPKAGDDPGGYNSFWIDPGTRMGRIRGEVRTSWLVDPADGRLPYRPEGWKLYQDTLNKVRNTFDGPEARPLGERCILGFGSTAGPPMLNVLYNNHYQIQQAKDHVVIVVEMNHDARIVRLADRSRPPGHIRTWMGDSVGWWEGDTLVVETVGFQPGESLRPYFGASLFLSPAAKVTERFTRIAPDQILYAFTVEDPTVYTRPWTAEMPLNAAKGPMYEYACHEGNYSLPGILAGARKAESEGRKPEAVDLSE</sequence>
<name>A0A328B4Z0_9CAUL</name>
<keyword evidence="2" id="KW-0732">Signal</keyword>
<gene>
    <name evidence="3" type="ORF">DJ019_18855</name>
</gene>
<evidence type="ECO:0000313" key="4">
    <source>
        <dbReference type="Proteomes" id="UP000249524"/>
    </source>
</evidence>
<keyword evidence="4" id="KW-1185">Reference proteome</keyword>
<dbReference type="Proteomes" id="UP000249524">
    <property type="component" value="Unassembled WGS sequence"/>
</dbReference>
<dbReference type="EMBL" id="QFYS01000011">
    <property type="protein sequence ID" value="RAK62482.1"/>
    <property type="molecule type" value="Genomic_DNA"/>
</dbReference>
<dbReference type="OrthoDB" id="7054794at2"/>
<evidence type="ECO:0000256" key="1">
    <source>
        <dbReference type="SAM" id="MobiDB-lite"/>
    </source>
</evidence>
<proteinExistence type="predicted"/>
<protein>
    <submittedName>
        <fullName evidence="3">Uncharacterized protein</fullName>
    </submittedName>
</protein>
<evidence type="ECO:0000313" key="3">
    <source>
        <dbReference type="EMBL" id="RAK62482.1"/>
    </source>
</evidence>
<evidence type="ECO:0000256" key="2">
    <source>
        <dbReference type="SAM" id="SignalP"/>
    </source>
</evidence>